<dbReference type="GeneID" id="113066665"/>
<name>A0A6P6MEQ0_CARAU</name>
<dbReference type="Proteomes" id="UP000515129">
    <property type="component" value="Chromosome 50"/>
</dbReference>
<accession>A0A6P6MEQ0</accession>
<protein>
    <submittedName>
        <fullName evidence="2">Uncharacterized protein LOC113066665 isoform X5</fullName>
    </submittedName>
</protein>
<organism evidence="1 2">
    <name type="scientific">Carassius auratus</name>
    <name type="common">Goldfish</name>
    <dbReference type="NCBI Taxonomy" id="7957"/>
    <lineage>
        <taxon>Eukaryota</taxon>
        <taxon>Metazoa</taxon>
        <taxon>Chordata</taxon>
        <taxon>Craniata</taxon>
        <taxon>Vertebrata</taxon>
        <taxon>Euteleostomi</taxon>
        <taxon>Actinopterygii</taxon>
        <taxon>Neopterygii</taxon>
        <taxon>Teleostei</taxon>
        <taxon>Ostariophysi</taxon>
        <taxon>Cypriniformes</taxon>
        <taxon>Cyprinidae</taxon>
        <taxon>Cyprininae</taxon>
        <taxon>Carassius</taxon>
    </lineage>
</organism>
<evidence type="ECO:0000313" key="1">
    <source>
        <dbReference type="Proteomes" id="UP000515129"/>
    </source>
</evidence>
<sequence length="98" mass="11518">MLGNVVLILVFRSCRPRRERCRPYTTNYYSRRLCKTVRRRGPCSVCLKRMQAHSLTTQTSCSSTEISTLKEIFGIARDEREAAMVKYSRLPKKRENEK</sequence>
<proteinExistence type="predicted"/>
<evidence type="ECO:0000313" key="2">
    <source>
        <dbReference type="RefSeq" id="XP_026094396.1"/>
    </source>
</evidence>
<gene>
    <name evidence="2" type="primary">LOC113066665</name>
</gene>
<dbReference type="RefSeq" id="XP_026094396.1">
    <property type="nucleotide sequence ID" value="XM_026238611.1"/>
</dbReference>
<keyword evidence="1" id="KW-1185">Reference proteome</keyword>
<dbReference type="AlphaFoldDB" id="A0A6P6MEQ0"/>
<reference evidence="2" key="1">
    <citation type="submission" date="2025-08" db="UniProtKB">
        <authorList>
            <consortium name="RefSeq"/>
        </authorList>
    </citation>
    <scope>IDENTIFICATION</scope>
    <source>
        <strain evidence="2">Wakin</strain>
        <tissue evidence="2">Muscle</tissue>
    </source>
</reference>